<dbReference type="Gene3D" id="3.40.50.2000">
    <property type="entry name" value="Glycogen Phosphorylase B"/>
    <property type="match status" value="4"/>
</dbReference>
<reference evidence="4 5" key="1">
    <citation type="submission" date="2021-03" db="EMBL/GenBank/DDBJ databases">
        <title>Genomic Encyclopedia of Type Strains, Phase IV (KMG-IV): sequencing the most valuable type-strain genomes for metagenomic binning, comparative biology and taxonomic classification.</title>
        <authorList>
            <person name="Goeker M."/>
        </authorList>
    </citation>
    <scope>NUCLEOTIDE SEQUENCE [LARGE SCALE GENOMIC DNA]</scope>
    <source>
        <strain evidence="4 5">DSM 21600</strain>
    </source>
</reference>
<dbReference type="Pfam" id="PF13692">
    <property type="entry name" value="Glyco_trans_1_4"/>
    <property type="match status" value="1"/>
</dbReference>
<dbReference type="SUPFAM" id="SSF53756">
    <property type="entry name" value="UDP-Glycosyltransferase/glycogen phosphorylase"/>
    <property type="match status" value="2"/>
</dbReference>
<accession>A0ABS4E2E8</accession>
<gene>
    <name evidence="4" type="ORF">J2Z17_003551</name>
</gene>
<dbReference type="Pfam" id="PF13439">
    <property type="entry name" value="Glyco_transf_4"/>
    <property type="match status" value="1"/>
</dbReference>
<dbReference type="InterPro" id="IPR028098">
    <property type="entry name" value="Glyco_trans_4-like_N"/>
</dbReference>
<dbReference type="InterPro" id="IPR001296">
    <property type="entry name" value="Glyco_trans_1"/>
</dbReference>
<feature type="domain" description="Glycosyltransferase subfamily 4-like N-terminal" evidence="2">
    <location>
        <begin position="2"/>
        <end position="166"/>
    </location>
</feature>
<feature type="domain" description="Glycosyl transferase family 1" evidence="1">
    <location>
        <begin position="183"/>
        <end position="335"/>
    </location>
</feature>
<dbReference type="Pfam" id="PF13579">
    <property type="entry name" value="Glyco_trans_4_4"/>
    <property type="match status" value="1"/>
</dbReference>
<dbReference type="CDD" id="cd03801">
    <property type="entry name" value="GT4_PimA-like"/>
    <property type="match status" value="2"/>
</dbReference>
<dbReference type="EMBL" id="JAGGJU010000010">
    <property type="protein sequence ID" value="MBP1852096.1"/>
    <property type="molecule type" value="Genomic_DNA"/>
</dbReference>
<evidence type="ECO:0000313" key="4">
    <source>
        <dbReference type="EMBL" id="MBP1852096.1"/>
    </source>
</evidence>
<dbReference type="Proteomes" id="UP000759443">
    <property type="component" value="Unassembled WGS sequence"/>
</dbReference>
<proteinExistence type="predicted"/>
<dbReference type="PANTHER" id="PTHR12526">
    <property type="entry name" value="GLYCOSYLTRANSFERASE"/>
    <property type="match status" value="1"/>
</dbReference>
<organism evidence="4 5">
    <name type="scientific">Rhizobium halophytocola</name>
    <dbReference type="NCBI Taxonomy" id="735519"/>
    <lineage>
        <taxon>Bacteria</taxon>
        <taxon>Pseudomonadati</taxon>
        <taxon>Pseudomonadota</taxon>
        <taxon>Alphaproteobacteria</taxon>
        <taxon>Hyphomicrobiales</taxon>
        <taxon>Rhizobiaceae</taxon>
        <taxon>Rhizobium/Agrobacterium group</taxon>
        <taxon>Rhizobium</taxon>
    </lineage>
</organism>
<evidence type="ECO:0000313" key="5">
    <source>
        <dbReference type="Proteomes" id="UP000759443"/>
    </source>
</evidence>
<feature type="domain" description="Glycosyltransferase subfamily 4-like N-terminal" evidence="3">
    <location>
        <begin position="543"/>
        <end position="750"/>
    </location>
</feature>
<evidence type="ECO:0000259" key="2">
    <source>
        <dbReference type="Pfam" id="PF13439"/>
    </source>
</evidence>
<comment type="caution">
    <text evidence="4">The sequence shown here is derived from an EMBL/GenBank/DDBJ whole genome shotgun (WGS) entry which is preliminary data.</text>
</comment>
<name>A0ABS4E2E8_9HYPH</name>
<protein>
    <submittedName>
        <fullName evidence="4">Glycosyltransferase involved in cell wall biosynthesis</fullName>
    </submittedName>
</protein>
<evidence type="ECO:0000259" key="3">
    <source>
        <dbReference type="Pfam" id="PF13579"/>
    </source>
</evidence>
<evidence type="ECO:0000259" key="1">
    <source>
        <dbReference type="Pfam" id="PF00534"/>
    </source>
</evidence>
<keyword evidence="5" id="KW-1185">Reference proteome</keyword>
<dbReference type="Pfam" id="PF00534">
    <property type="entry name" value="Glycos_transf_1"/>
    <property type="match status" value="1"/>
</dbReference>
<sequence>MHTLDIAEHFKKCGCSVTIAFPIQLPTAAFYTGCAEKNLQTLDLDIAPNRQPAGAEEFVTQERVLRHYLGTEAGGRHTHVIIASPSPKTALGLLSAADGSTAKFICIFHFPSMNLSTTITERKLLYSSAKNVRFVCISEHTRREVARAFKLDASIFSVIPNGTDLNVRENSARSLSKELGRSGPFVVTVGRLHRQKGYDILLEAIPAVLERFPNAHFVWCGDGPELDQLKRRVASLDIVPSVSFVGHVPDPQTYLAQSELVVLPTRGEGLSLTLLQSMALGCAIVTTNAAMQDEILAEGSSGIIVPVNDVGGLSQGIIKALADPSASKDMGKAARALSATYDIKRMREAYIGLLDACAPLKIQSNNVDYQIDNPSVETLEVCLSALDIASSDSKNGQPLIEWLTKFGSDAAPGDLSKVLTVSVNFVGNEHFVDQWLDLISRFLRGRHGVRRHIILDVCASPSLIENIVGGSQRITRILTEQFEVSRDPEIGNTLAEIHRLLGRPDIATEYASHHAKFSLTPRPSSKHRVAFVAPYFSYPPRNGSHNRMLQMIKGYLELGCEVEVFASPMPSGAGLDAENISAFRQKFGADIWLHRLSEASSVGLKRYQAELKSGDPGYFDTYDNDIAADFRRFVDYFQPHTIHLNYVYFGWLANVADRERTKIVVDTHDLISRRSALFAQLKLICGKLPNESNEVDERVFELSRFRASAGRALERESRHCESFDHIICISSYEDALLEGAGCRTPRSVVPFVPPFNSSHVQDNGRTCLFVGSRNPLNIIGLSALERHIAPRLKALIPEARFQVAGDVGLAAGTNAPLEILGFQEDLGEVYKNNSFTVCPLPLGTGQNIKISESLSFGRPVVAFAGVAETSGVKHMVNGLIATSLEEFYHQVRLLMQDDDARMELGRATLDWARENLDGSKLRNDMERIVF</sequence>